<evidence type="ECO:0000313" key="1">
    <source>
        <dbReference type="EMBL" id="KAI3745684.1"/>
    </source>
</evidence>
<dbReference type="EMBL" id="CM042049">
    <property type="protein sequence ID" value="KAI3745684.1"/>
    <property type="molecule type" value="Genomic_DNA"/>
</dbReference>
<dbReference type="Proteomes" id="UP001055879">
    <property type="component" value="Linkage Group LG03"/>
</dbReference>
<name>A0ACB9DGB9_ARCLA</name>
<protein>
    <submittedName>
        <fullName evidence="1">Uncharacterized protein</fullName>
    </submittedName>
</protein>
<reference evidence="2" key="1">
    <citation type="journal article" date="2022" name="Mol. Ecol. Resour.">
        <title>The genomes of chicory, endive, great burdock and yacon provide insights into Asteraceae palaeo-polyploidization history and plant inulin production.</title>
        <authorList>
            <person name="Fan W."/>
            <person name="Wang S."/>
            <person name="Wang H."/>
            <person name="Wang A."/>
            <person name="Jiang F."/>
            <person name="Liu H."/>
            <person name="Zhao H."/>
            <person name="Xu D."/>
            <person name="Zhang Y."/>
        </authorList>
    </citation>
    <scope>NUCLEOTIDE SEQUENCE [LARGE SCALE GENOMIC DNA]</scope>
    <source>
        <strain evidence="2">cv. Niubang</strain>
    </source>
</reference>
<keyword evidence="2" id="KW-1185">Reference proteome</keyword>
<organism evidence="1 2">
    <name type="scientific">Arctium lappa</name>
    <name type="common">Greater burdock</name>
    <name type="synonym">Lappa major</name>
    <dbReference type="NCBI Taxonomy" id="4217"/>
    <lineage>
        <taxon>Eukaryota</taxon>
        <taxon>Viridiplantae</taxon>
        <taxon>Streptophyta</taxon>
        <taxon>Embryophyta</taxon>
        <taxon>Tracheophyta</taxon>
        <taxon>Spermatophyta</taxon>
        <taxon>Magnoliopsida</taxon>
        <taxon>eudicotyledons</taxon>
        <taxon>Gunneridae</taxon>
        <taxon>Pentapetalae</taxon>
        <taxon>asterids</taxon>
        <taxon>campanulids</taxon>
        <taxon>Asterales</taxon>
        <taxon>Asteraceae</taxon>
        <taxon>Carduoideae</taxon>
        <taxon>Cardueae</taxon>
        <taxon>Arctiinae</taxon>
        <taxon>Arctium</taxon>
    </lineage>
</organism>
<gene>
    <name evidence="1" type="ORF">L6452_08088</name>
</gene>
<comment type="caution">
    <text evidence="1">The sequence shown here is derived from an EMBL/GenBank/DDBJ whole genome shotgun (WGS) entry which is preliminary data.</text>
</comment>
<proteinExistence type="predicted"/>
<evidence type="ECO:0000313" key="2">
    <source>
        <dbReference type="Proteomes" id="UP001055879"/>
    </source>
</evidence>
<accession>A0ACB9DGB9</accession>
<reference evidence="1 2" key="2">
    <citation type="journal article" date="2022" name="Mol. Ecol. Resour.">
        <title>The genomes of chicory, endive, great burdock and yacon provide insights into Asteraceae paleo-polyploidization history and plant inulin production.</title>
        <authorList>
            <person name="Fan W."/>
            <person name="Wang S."/>
            <person name="Wang H."/>
            <person name="Wang A."/>
            <person name="Jiang F."/>
            <person name="Liu H."/>
            <person name="Zhao H."/>
            <person name="Xu D."/>
            <person name="Zhang Y."/>
        </authorList>
    </citation>
    <scope>NUCLEOTIDE SEQUENCE [LARGE SCALE GENOMIC DNA]</scope>
    <source>
        <strain evidence="2">cv. Niubang</strain>
    </source>
</reference>
<sequence>MEIANAIADPVVKSLMDHVKKNIGYVISCTINVSEMKEKLVVLDHRKNDVQDFTVNFERNKLHIPSRVPSWLKEVEDIKAEVERFPRDVGSSNLKDKHRYGKKAFKIIERINRLIDDESSIKWTDHKFPVEVASMKASTSEPSLPRHDSKVPTPSCDDGDFQSRKRTFTEALEALESDDKSHMEDIDIPKEDLVRYKISLGCSLEEEEDRENWHSFENTLMLVTNKDQLLEFRINELFEKTEVVHLQVDDIRDGLMECFYPHQSSFNNLRVLKIVKCVDLRYLFSIRVANGLTKLERLTVSSCPILETLLDSENSGIKAIKFQALKFLSLGGLPKLMSFCNDVNAIELPQLEELILESLTNFTSMQPFLDKKIVITQLKKMKICKMENLKEIWPSNGGEVCFSLLKEIEVEGCESLVNLFPINPMSLLLHHLEEVKVTNCDSIDVLFNIDLGGVGEIEEGNRKLRSIKVGGLGNLREIWRVKGVNASNRWMMGFEALENIEILSCESLDGVFPPITANFDMRAIMKLKVSGIDGLVDMKLIICGQELQGHASFLIVK</sequence>